<proteinExistence type="predicted"/>
<name>A0AC34QNH3_9BILA</name>
<reference evidence="2" key="1">
    <citation type="submission" date="2022-11" db="UniProtKB">
        <authorList>
            <consortium name="WormBaseParasite"/>
        </authorList>
    </citation>
    <scope>IDENTIFICATION</scope>
</reference>
<dbReference type="WBParaSite" id="JU765_v2.g1797.t1">
    <property type="protein sequence ID" value="JU765_v2.g1797.t1"/>
    <property type="gene ID" value="JU765_v2.g1797"/>
</dbReference>
<accession>A0AC34QNH3</accession>
<organism evidence="1 2">
    <name type="scientific">Panagrolaimus sp. JU765</name>
    <dbReference type="NCBI Taxonomy" id="591449"/>
    <lineage>
        <taxon>Eukaryota</taxon>
        <taxon>Metazoa</taxon>
        <taxon>Ecdysozoa</taxon>
        <taxon>Nematoda</taxon>
        <taxon>Chromadorea</taxon>
        <taxon>Rhabditida</taxon>
        <taxon>Tylenchina</taxon>
        <taxon>Panagrolaimomorpha</taxon>
        <taxon>Panagrolaimoidea</taxon>
        <taxon>Panagrolaimidae</taxon>
        <taxon>Panagrolaimus</taxon>
    </lineage>
</organism>
<evidence type="ECO:0000313" key="2">
    <source>
        <dbReference type="WBParaSite" id="JU765_v2.g1797.t1"/>
    </source>
</evidence>
<evidence type="ECO:0000313" key="1">
    <source>
        <dbReference type="Proteomes" id="UP000887576"/>
    </source>
</evidence>
<protein>
    <submittedName>
        <fullName evidence="2">Uncharacterized protein</fullName>
    </submittedName>
</protein>
<dbReference type="Proteomes" id="UP000887576">
    <property type="component" value="Unplaced"/>
</dbReference>
<sequence>MGKVFRTNTTELIDELVDLIDNDLLSARVDPISLKLYKPRPNKTKQQSQRIATLQSNMEHRINAILIRASLSMNGVNVGKEQNEDDAAYPPGAKRGRRTAPGFHDFEDYDEDNYYPDDHEMISQTQQLSFYNHGPAARGFMQRVIFLFSDIYFEPLFFSVSEGAEAILSLVKKY</sequence>